<evidence type="ECO:0000256" key="2">
    <source>
        <dbReference type="SAM" id="MobiDB-lite"/>
    </source>
</evidence>
<comment type="caution">
    <text evidence="4">The sequence shown here is derived from an EMBL/GenBank/DDBJ whole genome shotgun (WGS) entry which is preliminary data.</text>
</comment>
<feature type="chain" id="PRO_5046598075" evidence="3">
    <location>
        <begin position="21"/>
        <end position="462"/>
    </location>
</feature>
<accession>A0ABW5T1S2</accession>
<dbReference type="EMBL" id="JBHUML010000002">
    <property type="protein sequence ID" value="MFD2705909.1"/>
    <property type="molecule type" value="Genomic_DNA"/>
</dbReference>
<feature type="signal peptide" evidence="3">
    <location>
        <begin position="1"/>
        <end position="20"/>
    </location>
</feature>
<keyword evidence="3" id="KW-0732">Signal</keyword>
<dbReference type="Gene3D" id="1.20.1600.10">
    <property type="entry name" value="Outer membrane efflux proteins (OEP)"/>
    <property type="match status" value="2"/>
</dbReference>
<feature type="region of interest" description="Disordered" evidence="2">
    <location>
        <begin position="433"/>
        <end position="462"/>
    </location>
</feature>
<name>A0ABW5T1S2_9BACI</name>
<feature type="compositionally biased region" description="Low complexity" evidence="2">
    <location>
        <begin position="451"/>
        <end position="462"/>
    </location>
</feature>
<dbReference type="SUPFAM" id="SSF56954">
    <property type="entry name" value="Outer membrane efflux proteins (OEP)"/>
    <property type="match status" value="1"/>
</dbReference>
<proteinExistence type="predicted"/>
<dbReference type="RefSeq" id="WP_380713131.1">
    <property type="nucleotide sequence ID" value="NZ_JBHUML010000002.1"/>
</dbReference>
<feature type="compositionally biased region" description="Low complexity" evidence="2">
    <location>
        <begin position="19"/>
        <end position="53"/>
    </location>
</feature>
<feature type="region of interest" description="Disordered" evidence="2">
    <location>
        <begin position="19"/>
        <end position="62"/>
    </location>
</feature>
<evidence type="ECO:0000256" key="3">
    <source>
        <dbReference type="SAM" id="SignalP"/>
    </source>
</evidence>
<dbReference type="Proteomes" id="UP001597520">
    <property type="component" value="Unassembled WGS sequence"/>
</dbReference>
<evidence type="ECO:0000313" key="5">
    <source>
        <dbReference type="Proteomes" id="UP001597520"/>
    </source>
</evidence>
<organism evidence="4 5">
    <name type="scientific">Salibacterium lacus</name>
    <dbReference type="NCBI Taxonomy" id="1898109"/>
    <lineage>
        <taxon>Bacteria</taxon>
        <taxon>Bacillati</taxon>
        <taxon>Bacillota</taxon>
        <taxon>Bacilli</taxon>
        <taxon>Bacillales</taxon>
        <taxon>Bacillaceae</taxon>
    </lineage>
</organism>
<keyword evidence="1" id="KW-0175">Coiled coil</keyword>
<feature type="coiled-coil region" evidence="1">
    <location>
        <begin position="191"/>
        <end position="249"/>
    </location>
</feature>
<evidence type="ECO:0000313" key="4">
    <source>
        <dbReference type="EMBL" id="MFD2705909.1"/>
    </source>
</evidence>
<feature type="coiled-coil region" evidence="1">
    <location>
        <begin position="92"/>
        <end position="165"/>
    </location>
</feature>
<feature type="compositionally biased region" description="Low complexity" evidence="2">
    <location>
        <begin position="433"/>
        <end position="443"/>
    </location>
</feature>
<sequence>MKRIFSAGLAALVASSGMTAAVSAAETESQQQQEETGQSEETASENPESNNENEQTDNESSQEDLVQMLTMEDAVDAALNDNSSLILMNYRLDNIRSQLESSEDDYSDLQDDLEDLEDQMDDLRDVQDETGQRTFQTRLELQNQIEDMEDNLDNLEDSIRKQNSDEIQLRYNREEAHRSAELSAKSTFVQLIMQENQIEMTQASLENQKQQTSNVERQVEIGTAPESEYETSQREVRRLQNNLADARSQYNHDLAMFALDIGIVYHEDLTLKAPEMGELEPIEQTTETETLIEDSFSLQNAQEALELAEYNREQTRNDEDATRFEEEQADISVETEQENITQLRQNLRTSINSTFQEAQTQYQAVLQARDEVSYAEADVEDLRIQADIGVIPHAEYEQTGIQVDQAEQELTSARWNLYLVNEQIKAMQDGLVQQSGGASAGASSGAGGSSSAGSSGQQAAAQ</sequence>
<gene>
    <name evidence="4" type="ORF">ACFSUB_10530</name>
</gene>
<keyword evidence="5" id="KW-1185">Reference proteome</keyword>
<reference evidence="5" key="1">
    <citation type="journal article" date="2019" name="Int. J. Syst. Evol. Microbiol.">
        <title>The Global Catalogue of Microorganisms (GCM) 10K type strain sequencing project: providing services to taxonomists for standard genome sequencing and annotation.</title>
        <authorList>
            <consortium name="The Broad Institute Genomics Platform"/>
            <consortium name="The Broad Institute Genome Sequencing Center for Infectious Disease"/>
            <person name="Wu L."/>
            <person name="Ma J."/>
        </authorList>
    </citation>
    <scope>NUCLEOTIDE SEQUENCE [LARGE SCALE GENOMIC DNA]</scope>
    <source>
        <strain evidence="5">KCTC 33792</strain>
    </source>
</reference>
<evidence type="ECO:0000256" key="1">
    <source>
        <dbReference type="SAM" id="Coils"/>
    </source>
</evidence>
<protein>
    <submittedName>
        <fullName evidence="4">TolC family protein</fullName>
    </submittedName>
</protein>